<evidence type="ECO:0000313" key="3">
    <source>
        <dbReference type="RefSeq" id="XP_010441663.1"/>
    </source>
</evidence>
<gene>
    <name evidence="3" type="primary">LOC104724813</name>
</gene>
<reference evidence="3" key="2">
    <citation type="submission" date="2025-08" db="UniProtKB">
        <authorList>
            <consortium name="RefSeq"/>
        </authorList>
    </citation>
    <scope>IDENTIFICATION</scope>
    <source>
        <tissue evidence="3">Leaf</tissue>
    </source>
</reference>
<protein>
    <submittedName>
        <fullName evidence="3">Uncharacterized protein LOC104724813</fullName>
    </submittedName>
</protein>
<accession>A0ABM0UIJ6</accession>
<dbReference type="RefSeq" id="XP_010441663.1">
    <property type="nucleotide sequence ID" value="XM_010443361.2"/>
</dbReference>
<organism evidence="2 3">
    <name type="scientific">Camelina sativa</name>
    <name type="common">False flax</name>
    <name type="synonym">Myagrum sativum</name>
    <dbReference type="NCBI Taxonomy" id="90675"/>
    <lineage>
        <taxon>Eukaryota</taxon>
        <taxon>Viridiplantae</taxon>
        <taxon>Streptophyta</taxon>
        <taxon>Embryophyta</taxon>
        <taxon>Tracheophyta</taxon>
        <taxon>Spermatophyta</taxon>
        <taxon>Magnoliopsida</taxon>
        <taxon>eudicotyledons</taxon>
        <taxon>Gunneridae</taxon>
        <taxon>Pentapetalae</taxon>
        <taxon>rosids</taxon>
        <taxon>malvids</taxon>
        <taxon>Brassicales</taxon>
        <taxon>Brassicaceae</taxon>
        <taxon>Camelineae</taxon>
        <taxon>Camelina</taxon>
    </lineage>
</organism>
<feature type="region of interest" description="Disordered" evidence="1">
    <location>
        <begin position="112"/>
        <end position="135"/>
    </location>
</feature>
<dbReference type="PANTHER" id="PTHR33671">
    <property type="entry name" value="N-METHYLTRANSFERASE, PUTATIVE (DUF688)-RELATED"/>
    <property type="match status" value="1"/>
</dbReference>
<sequence length="430" mass="49214">MEEKKLDFDAPFLSMRRIPTKPEDPSESENTEKTTKTTARRIKVKDSCHETEHETLIRLLQDRSFDHVMEPSSVPFTWEQTPGKPKDQHTITEELDLIKSLEMVSSTASFSANCSSNGVSEFENNGDGDRSSNVSRDDDVILEYRDLIMSRFLPAAEAIAMKEKKEAARVKEERKKKQNIALQRVSMAINQDLNNDNDDDDHNEDADATVYSKDPKKAQLGFSPWLCSKNSMEVLNPVLSRIKTCQDIRVKSANIINPKPLDPVYKTKSASPRILKSNKVMSESQELYAKPRFSKEISKISLPKDGETLRIQGNLSRLQRSTDQNQRQEIRFLVEEVKRRSNINKSRAQNISIPQPPLPKTPSESWLCRAVPRSSAASYVVSGQAARFRKKMEEKTNSQSIKWETIVKRSYKHHDHVRYSEDLIIVHPSR</sequence>
<proteinExistence type="predicted"/>
<evidence type="ECO:0000313" key="2">
    <source>
        <dbReference type="Proteomes" id="UP000694864"/>
    </source>
</evidence>
<dbReference type="Proteomes" id="UP000694864">
    <property type="component" value="Chromosome 11"/>
</dbReference>
<dbReference type="GeneID" id="104724813"/>
<keyword evidence="2" id="KW-1185">Reference proteome</keyword>
<evidence type="ECO:0000256" key="1">
    <source>
        <dbReference type="SAM" id="MobiDB-lite"/>
    </source>
</evidence>
<feature type="region of interest" description="Disordered" evidence="1">
    <location>
        <begin position="1"/>
        <end position="42"/>
    </location>
</feature>
<dbReference type="PANTHER" id="PTHR33671:SF6">
    <property type="match status" value="1"/>
</dbReference>
<dbReference type="InterPro" id="IPR007789">
    <property type="entry name" value="DUF688"/>
</dbReference>
<dbReference type="Pfam" id="PF05097">
    <property type="entry name" value="DUF688"/>
    <property type="match status" value="2"/>
</dbReference>
<reference evidence="2" key="1">
    <citation type="journal article" date="2014" name="Nat. Commun.">
        <title>The emerging biofuel crop Camelina sativa retains a highly undifferentiated hexaploid genome structure.</title>
        <authorList>
            <person name="Kagale S."/>
            <person name="Koh C."/>
            <person name="Nixon J."/>
            <person name="Bollina V."/>
            <person name="Clarke W.E."/>
            <person name="Tuteja R."/>
            <person name="Spillane C."/>
            <person name="Robinson S.J."/>
            <person name="Links M.G."/>
            <person name="Clarke C."/>
            <person name="Higgins E.E."/>
            <person name="Huebert T."/>
            <person name="Sharpe A.G."/>
            <person name="Parkin I.A."/>
        </authorList>
    </citation>
    <scope>NUCLEOTIDE SEQUENCE [LARGE SCALE GENOMIC DNA]</scope>
    <source>
        <strain evidence="2">cv. DH55</strain>
    </source>
</reference>
<feature type="compositionally biased region" description="Basic and acidic residues" evidence="1">
    <location>
        <begin position="20"/>
        <end position="35"/>
    </location>
</feature>
<name>A0ABM0UIJ6_CAMSA</name>